<evidence type="ECO:0008006" key="3">
    <source>
        <dbReference type="Google" id="ProtNLM"/>
    </source>
</evidence>
<comment type="caution">
    <text evidence="1">The sequence shown here is derived from an EMBL/GenBank/DDBJ whole genome shotgun (WGS) entry which is preliminary data.</text>
</comment>
<proteinExistence type="predicted"/>
<protein>
    <recommendedName>
        <fullName evidence="3">ParB/Sulfiredoxin domain-containing protein</fullName>
    </recommendedName>
</protein>
<reference evidence="2" key="1">
    <citation type="submission" date="2016-09" db="EMBL/GenBank/DDBJ databases">
        <title>Draft genome sequence of a novel species of the family Streptococcaceae isolated from flowers.</title>
        <authorList>
            <person name="Chuah L.-O."/>
            <person name="Yap K.-P."/>
            <person name="Thong K.L."/>
            <person name="Liong M.T."/>
            <person name="Ahmad R."/>
            <person name="Rusul G."/>
        </authorList>
    </citation>
    <scope>NUCLEOTIDE SEQUENCE [LARGE SCALE GENOMIC DNA]</scope>
    <source>
        <strain evidence="2">HibF3</strain>
    </source>
</reference>
<dbReference type="RefSeq" id="WP_070787778.1">
    <property type="nucleotide sequence ID" value="NZ_MKIQ01000027.1"/>
</dbReference>
<evidence type="ECO:0000313" key="1">
    <source>
        <dbReference type="EMBL" id="OFI46645.1"/>
    </source>
</evidence>
<organism evidence="1 2">
    <name type="scientific">Floricoccus penangensis</name>
    <dbReference type="NCBI Taxonomy" id="1859475"/>
    <lineage>
        <taxon>Bacteria</taxon>
        <taxon>Bacillati</taxon>
        <taxon>Bacillota</taxon>
        <taxon>Bacilli</taxon>
        <taxon>Lactobacillales</taxon>
        <taxon>Streptococcaceae</taxon>
        <taxon>Floricoccus</taxon>
    </lineage>
</organism>
<dbReference type="Proteomes" id="UP000177273">
    <property type="component" value="Unassembled WGS sequence"/>
</dbReference>
<evidence type="ECO:0000313" key="2">
    <source>
        <dbReference type="Proteomes" id="UP000177273"/>
    </source>
</evidence>
<dbReference type="OrthoDB" id="2340049at2"/>
<keyword evidence="2" id="KW-1185">Reference proteome</keyword>
<dbReference type="AlphaFoldDB" id="A0A9Q5JGH5"/>
<sequence length="196" mass="23398">MSIMSLFKRKVVTLEVEEHQSKIQPKETEISQIIEKFHNKYMVNISDELKNEKIHLEPWSIDKSYSHLDNHLGYEDGLADVPLDRVKGINSIRGYETWYQIYEKYYETRFESDRKSKHSDIRLNKFDSLINFIVDNGIGEYKKQILDNPRFKDYPYFIYIQGDNTYFIGNDGTHRAIIAKWLDLDNIKTIEISKYK</sequence>
<name>A0A9Q5JGH5_9LACT</name>
<dbReference type="EMBL" id="MKIQ01000027">
    <property type="protein sequence ID" value="OFI46645.1"/>
    <property type="molecule type" value="Genomic_DNA"/>
</dbReference>
<gene>
    <name evidence="1" type="ORF">BG262_02250</name>
</gene>
<accession>A0A9Q5JGH5</accession>